<feature type="compositionally biased region" description="Basic and acidic residues" evidence="1">
    <location>
        <begin position="600"/>
        <end position="610"/>
    </location>
</feature>
<feature type="compositionally biased region" description="Basic and acidic residues" evidence="1">
    <location>
        <begin position="942"/>
        <end position="981"/>
    </location>
</feature>
<dbReference type="Gene3D" id="2.60.40.3770">
    <property type="match status" value="1"/>
</dbReference>
<feature type="region of interest" description="Disordered" evidence="1">
    <location>
        <begin position="874"/>
        <end position="981"/>
    </location>
</feature>
<evidence type="ECO:0000313" key="5">
    <source>
        <dbReference type="Proteomes" id="UP000008068"/>
    </source>
</evidence>
<feature type="non-terminal residue" evidence="4">
    <location>
        <position position="1"/>
    </location>
</feature>
<reference evidence="5" key="1">
    <citation type="submission" date="2011-07" db="EMBL/GenBank/DDBJ databases">
        <authorList>
            <consortium name="Caenorhabditis brenneri Sequencing and Analysis Consortium"/>
            <person name="Wilson R.K."/>
        </authorList>
    </citation>
    <scope>NUCLEOTIDE SEQUENCE [LARGE SCALE GENOMIC DNA]</scope>
    <source>
        <strain evidence="5">PB2801</strain>
    </source>
</reference>
<keyword evidence="2" id="KW-0472">Membrane</keyword>
<dbReference type="Proteomes" id="UP000008068">
    <property type="component" value="Unassembled WGS sequence"/>
</dbReference>
<dbReference type="eggNOG" id="KOG0017">
    <property type="taxonomic scope" value="Eukaryota"/>
</dbReference>
<name>G0P2L8_CAEBE</name>
<feature type="compositionally biased region" description="Acidic residues" evidence="1">
    <location>
        <begin position="651"/>
        <end position="661"/>
    </location>
</feature>
<evidence type="ECO:0000313" key="4">
    <source>
        <dbReference type="EMBL" id="EGT43328.1"/>
    </source>
</evidence>
<feature type="compositionally biased region" description="Acidic residues" evidence="1">
    <location>
        <begin position="619"/>
        <end position="638"/>
    </location>
</feature>
<feature type="transmembrane region" description="Helical" evidence="2">
    <location>
        <begin position="391"/>
        <end position="414"/>
    </location>
</feature>
<dbReference type="InParanoid" id="G0P2L8"/>
<evidence type="ECO:0000256" key="2">
    <source>
        <dbReference type="SAM" id="Phobius"/>
    </source>
</evidence>
<evidence type="ECO:0000259" key="3">
    <source>
        <dbReference type="Pfam" id="PF07245"/>
    </source>
</evidence>
<dbReference type="Pfam" id="PF07245">
    <property type="entry name" value="Phlebovirus_G2"/>
    <property type="match status" value="1"/>
</dbReference>
<dbReference type="STRING" id="135651.G0P2L8"/>
<evidence type="ECO:0000256" key="1">
    <source>
        <dbReference type="SAM" id="MobiDB-lite"/>
    </source>
</evidence>
<protein>
    <recommendedName>
        <fullName evidence="3">Phlebovirus glycoprotein G2 fusion domain-containing protein</fullName>
    </recommendedName>
</protein>
<feature type="compositionally biased region" description="Basic and acidic residues" evidence="1">
    <location>
        <begin position="876"/>
        <end position="906"/>
    </location>
</feature>
<sequence length="981" mass="112116">EQLVWIEELLTNFKFYIHDSVIFESSYDSFKTPLLALQTPVHINYTQTAFFTKIYALPKKCRNRSRSSDAWSTHPRATIQVTSTTLNSRINRAESTEFVVPIGKPFEFKDLTINIDTIETPPAPQMNSWFIKKENGVALWPENVYPNYRCGPKLQDCTLVEDCHCSPAEDRMMCTCRDQNLTEIFQRPDTHLPVQSGSTRIEVSGKAIKAKVRNSATSTITVKIKDNWKTSVYRTNEVCTSSTEEIRGCYACEEGVQVNITCTSTRMETMANLDCDSETFAIACSPKGAATTISFRSDYARFRRSCTLDCGGKEKTHLELAGNLKYTGSIWTSIYRIISGNTTVYDEINLPDGPHIWQGYMSYVKTLAAALIAVAIIYMITYAAINTTAAKILEVILAILFKIAKTLGKLAWWIITSPFQIYEMVRARRRLAHLHQLIILLLITMISPTHPLFHSQLIHSSHSFLPTPVHRFSSHTSSIRSQEHSSQIFVPFTPLPFNPLQINYTIDNNGTISDKMENCDINYLIALNKKVLKGQEDLQKQMDEIQLVQESLGRRITRIQQNLRNTLNRLEGQADPPGASPTETQTPTIRDEDEEQEDDFVIRIDGHQDDEQSSPRIEEDAEDEEELDEEEDEVEEEDVTVHVTSDPGKGEEDDEPMEETADPIKGKEEKRKLKVQRFVPREIRNLFPKGHPKMPKMKNIFCAICGEDHLTDVCLHIQSADTRKEWLQDNNKCTRCLEEFMEVEDERHDCPTPSCKYCGSGVHHSSVCARTVNVMRNPRPVRQLKKHPEVTSARCALCGAKHDPDQSTEVTQHRLEFLQNKDPKRCIKCLKVVDQGGPSTSEPRCNEKCETECGYCSSWEHNTALCPHPILSLEPSLERPKDEDLRPNQRPRELDRRSPGPEEHRRGVQSQHRRMDERERHHGRSPRAEGTPYGTPSRRRQRSGERHRGDINRRSPVGEEHRQSGPSRRRPDSRDGRGHQQ</sequence>
<feature type="transmembrane region" description="Helical" evidence="2">
    <location>
        <begin position="367"/>
        <end position="385"/>
    </location>
</feature>
<dbReference type="InterPro" id="IPR009878">
    <property type="entry name" value="Phlebovirus_G2_fusion"/>
</dbReference>
<feature type="region of interest" description="Disordered" evidence="1">
    <location>
        <begin position="569"/>
        <end position="661"/>
    </location>
</feature>
<accession>G0P2L8</accession>
<keyword evidence="2" id="KW-1133">Transmembrane helix</keyword>
<proteinExistence type="predicted"/>
<organism evidence="5">
    <name type="scientific">Caenorhabditis brenneri</name>
    <name type="common">Nematode worm</name>
    <dbReference type="NCBI Taxonomy" id="135651"/>
    <lineage>
        <taxon>Eukaryota</taxon>
        <taxon>Metazoa</taxon>
        <taxon>Ecdysozoa</taxon>
        <taxon>Nematoda</taxon>
        <taxon>Chromadorea</taxon>
        <taxon>Rhabditida</taxon>
        <taxon>Rhabditina</taxon>
        <taxon>Rhabditomorpha</taxon>
        <taxon>Rhabditoidea</taxon>
        <taxon>Rhabditidae</taxon>
        <taxon>Peloderinae</taxon>
        <taxon>Caenorhabditis</taxon>
    </lineage>
</organism>
<keyword evidence="5" id="KW-1185">Reference proteome</keyword>
<dbReference type="AlphaFoldDB" id="G0P2L8"/>
<dbReference type="EMBL" id="GL380028">
    <property type="protein sequence ID" value="EGT43328.1"/>
    <property type="molecule type" value="Genomic_DNA"/>
</dbReference>
<dbReference type="HOGENOM" id="CLU_303586_0_0_1"/>
<feature type="non-terminal residue" evidence="4">
    <location>
        <position position="981"/>
    </location>
</feature>
<gene>
    <name evidence="4" type="ORF">CAEBREN_32292</name>
</gene>
<dbReference type="OrthoDB" id="5870371at2759"/>
<keyword evidence="2" id="KW-0812">Transmembrane</keyword>
<feature type="domain" description="Phlebovirus glycoprotein G2 fusion" evidence="3">
    <location>
        <begin position="74"/>
        <end position="222"/>
    </location>
</feature>